<keyword evidence="1" id="KW-0812">Transmembrane</keyword>
<organism evidence="2 3">
    <name type="scientific">Apiospora kogelbergensis</name>
    <dbReference type="NCBI Taxonomy" id="1337665"/>
    <lineage>
        <taxon>Eukaryota</taxon>
        <taxon>Fungi</taxon>
        <taxon>Dikarya</taxon>
        <taxon>Ascomycota</taxon>
        <taxon>Pezizomycotina</taxon>
        <taxon>Sordariomycetes</taxon>
        <taxon>Xylariomycetidae</taxon>
        <taxon>Amphisphaeriales</taxon>
        <taxon>Apiosporaceae</taxon>
        <taxon>Apiospora</taxon>
    </lineage>
</organism>
<dbReference type="AlphaFoldDB" id="A0AAW0Q8Z4"/>
<dbReference type="Proteomes" id="UP001392437">
    <property type="component" value="Unassembled WGS sequence"/>
</dbReference>
<accession>A0AAW0Q8Z4</accession>
<dbReference type="EMBL" id="JAQQWP010000011">
    <property type="protein sequence ID" value="KAK8096172.1"/>
    <property type="molecule type" value="Genomic_DNA"/>
</dbReference>
<keyword evidence="3" id="KW-1185">Reference proteome</keyword>
<feature type="transmembrane region" description="Helical" evidence="1">
    <location>
        <begin position="20"/>
        <end position="37"/>
    </location>
</feature>
<name>A0AAW0Q8Z4_9PEZI</name>
<evidence type="ECO:0000256" key="1">
    <source>
        <dbReference type="SAM" id="Phobius"/>
    </source>
</evidence>
<sequence>MSRTGNAEYAKEKFTPKMSYVISHVVESAFALAKFAVKIPSRRQMRILHLDQIFTSPGYPKERLF</sequence>
<gene>
    <name evidence="2" type="ORF">PG999_014194</name>
</gene>
<protein>
    <submittedName>
        <fullName evidence="2">Uncharacterized protein</fullName>
    </submittedName>
</protein>
<proteinExistence type="predicted"/>
<evidence type="ECO:0000313" key="3">
    <source>
        <dbReference type="Proteomes" id="UP001392437"/>
    </source>
</evidence>
<keyword evidence="1" id="KW-1133">Transmembrane helix</keyword>
<reference evidence="2 3" key="1">
    <citation type="submission" date="2023-01" db="EMBL/GenBank/DDBJ databases">
        <title>Analysis of 21 Apiospora genomes using comparative genomics revels a genus with tremendous synthesis potential of carbohydrate active enzymes and secondary metabolites.</title>
        <authorList>
            <person name="Sorensen T."/>
        </authorList>
    </citation>
    <scope>NUCLEOTIDE SEQUENCE [LARGE SCALE GENOMIC DNA]</scope>
    <source>
        <strain evidence="2 3">CBS 117206</strain>
    </source>
</reference>
<evidence type="ECO:0000313" key="2">
    <source>
        <dbReference type="EMBL" id="KAK8096172.1"/>
    </source>
</evidence>
<keyword evidence="1" id="KW-0472">Membrane</keyword>
<comment type="caution">
    <text evidence="2">The sequence shown here is derived from an EMBL/GenBank/DDBJ whole genome shotgun (WGS) entry which is preliminary data.</text>
</comment>